<feature type="domain" description="Importin N-terminal" evidence="10">
    <location>
        <begin position="25"/>
        <end position="99"/>
    </location>
</feature>
<keyword evidence="6" id="KW-0963">Cytoplasm</keyword>
<keyword evidence="7" id="KW-0653">Protein transport</keyword>
<organism evidence="11 12">
    <name type="scientific">Clytia hemisphaerica</name>
    <dbReference type="NCBI Taxonomy" id="252671"/>
    <lineage>
        <taxon>Eukaryota</taxon>
        <taxon>Metazoa</taxon>
        <taxon>Cnidaria</taxon>
        <taxon>Hydrozoa</taxon>
        <taxon>Hydroidolina</taxon>
        <taxon>Leptothecata</taxon>
        <taxon>Obeliida</taxon>
        <taxon>Clytiidae</taxon>
        <taxon>Clytia</taxon>
    </lineage>
</organism>
<dbReference type="OrthoDB" id="3268246at2759"/>
<dbReference type="InterPro" id="IPR011989">
    <property type="entry name" value="ARM-like"/>
</dbReference>
<dbReference type="GO" id="GO:0005829">
    <property type="term" value="C:cytosol"/>
    <property type="evidence" value="ECO:0007669"/>
    <property type="project" value="TreeGrafter"/>
</dbReference>
<comment type="subcellular location">
    <subcellularLocation>
        <location evidence="2">Cytoplasm</location>
    </subcellularLocation>
    <subcellularLocation>
        <location evidence="1">Nucleus</location>
    </subcellularLocation>
</comment>
<dbReference type="RefSeq" id="XP_066920161.1">
    <property type="nucleotide sequence ID" value="XM_067064060.1"/>
</dbReference>
<evidence type="ECO:0000256" key="1">
    <source>
        <dbReference type="ARBA" id="ARBA00004123"/>
    </source>
</evidence>
<evidence type="ECO:0000256" key="6">
    <source>
        <dbReference type="ARBA" id="ARBA00022490"/>
    </source>
</evidence>
<evidence type="ECO:0000256" key="7">
    <source>
        <dbReference type="ARBA" id="ARBA00022927"/>
    </source>
</evidence>
<dbReference type="PANTHER" id="PTHR10997">
    <property type="entry name" value="IMPORTIN-7, 8, 11"/>
    <property type="match status" value="1"/>
</dbReference>
<dbReference type="PROSITE" id="PS50166">
    <property type="entry name" value="IMPORTIN_B_NT"/>
    <property type="match status" value="1"/>
</dbReference>
<keyword evidence="8" id="KW-0539">Nucleus</keyword>
<dbReference type="InterPro" id="IPR005043">
    <property type="entry name" value="XPO2_C"/>
</dbReference>
<dbReference type="SUPFAM" id="SSF48371">
    <property type="entry name" value="ARM repeat"/>
    <property type="match status" value="1"/>
</dbReference>
<dbReference type="SMART" id="SM00913">
    <property type="entry name" value="IBN_N"/>
    <property type="match status" value="1"/>
</dbReference>
<name>A0A7M5XE06_9CNID</name>
<dbReference type="AlphaFoldDB" id="A0A7M5XE06"/>
<dbReference type="Proteomes" id="UP000594262">
    <property type="component" value="Unplaced"/>
</dbReference>
<dbReference type="GeneID" id="136807480"/>
<evidence type="ECO:0000256" key="3">
    <source>
        <dbReference type="ARBA" id="ARBA00008669"/>
    </source>
</evidence>
<reference evidence="11" key="1">
    <citation type="submission" date="2021-01" db="UniProtKB">
        <authorList>
            <consortium name="EnsemblMetazoa"/>
        </authorList>
    </citation>
    <scope>IDENTIFICATION</scope>
</reference>
<protein>
    <recommendedName>
        <fullName evidence="4">Exportin-2</fullName>
    </recommendedName>
    <alternativeName>
        <fullName evidence="9">Importin-alpha re-exporter</fullName>
    </alternativeName>
</protein>
<dbReference type="GO" id="GO:0005049">
    <property type="term" value="F:nuclear export signal receptor activity"/>
    <property type="evidence" value="ECO:0007669"/>
    <property type="project" value="TreeGrafter"/>
</dbReference>
<dbReference type="PANTHER" id="PTHR10997:SF8">
    <property type="entry name" value="EXPORTIN-2"/>
    <property type="match status" value="1"/>
</dbReference>
<dbReference type="GO" id="GO:0006611">
    <property type="term" value="P:protein export from nucleus"/>
    <property type="evidence" value="ECO:0007669"/>
    <property type="project" value="TreeGrafter"/>
</dbReference>
<sequence>MADLAQLSEVLKCTLDNDNAKRKEAEKYLDSADSTPNYGLSLLHLLTAEGADDVVRVAAAITFKNFVKKNWRMIEGEQNKISENDRTLIKTNIVELMLKSPDSIQRQLSEAISIIGREDFPEKWNDLLGNLTGYMKVSTDMNLKVVDGVLQTAHSLFKRFRYEFKSQALWVELKFVLDHFASPLLDLFEGMIKRVTETASNPTLQKEVFEVLVMICKVFYSLNYQDLPEFFEDNIRRWMEPFHMLMVSDFSHLIDKDSNEAGPIEKIRSQICDNVAMYAQKYDEEFQEYLPNFVQAIWNLLTSTDSNIKNDLLVSNAIQFLASVCERPHYKDIFKAEDTLQSICQNVIVPNMMFRDADEELFEDNPEEYIRKDIEGSDIDTRRRSACDLVRGLCKFYEQEVTNIFSAYVNQLLSQYQSNPQSNWKAKDACIYIVTSLATKKSTAKHGTTETNQLVNLEDFYKTQIEPDLSASDVDQYPVLKADAIKYVITFRSVLPREVLLKSLGYMVNLLKTNINVVHSYAANAIERLLMVRAANTTNVITPNDVLPINKELFLNLFGALSFPGSSENEYIMKAIMRVCTTLQDSIAPYIKDIITSLANKLAEVSKNPSKPQFNHYLFESICTLIRGVGKTNKPGIAVIEETIFPVVQIILMNDVTEFLPYVFQVLSLTLETREQGVQGPYMDLFPLLLQPVLWERQGNVPALTRLLQAYVKRGPEEIIKSNQLNPLLGVFQKLLASRSTDHEAFYLLSTMTELMPWNAISESMKQIFVLLFQRLQTSKTTKYVKGFIVYISIFAGKKSPTDLQKMIDNVQPKLFGMMLEKILVSDLQKVSGMTERKICAVGVTKILTECPPVFEMYIEHWPKLLEALIGLFELPQDETIGADEHFIDVEDTPGYQTAFSQLAFASKKDADPFSEIVCPKEFLAKQLYRLSTAHPGKINPLCKAVNPEALNFLQGYLTKAQVQLS</sequence>
<dbReference type="InterPro" id="IPR013713">
    <property type="entry name" value="XPO2_central"/>
</dbReference>
<evidence type="ECO:0000256" key="5">
    <source>
        <dbReference type="ARBA" id="ARBA00022448"/>
    </source>
</evidence>
<keyword evidence="5" id="KW-0813">Transport</keyword>
<evidence type="ECO:0000313" key="12">
    <source>
        <dbReference type="Proteomes" id="UP000594262"/>
    </source>
</evidence>
<dbReference type="GO" id="GO:0031267">
    <property type="term" value="F:small GTPase binding"/>
    <property type="evidence" value="ECO:0007669"/>
    <property type="project" value="InterPro"/>
</dbReference>
<dbReference type="Pfam" id="PF03378">
    <property type="entry name" value="CAS_CSE1"/>
    <property type="match status" value="1"/>
</dbReference>
<evidence type="ECO:0000256" key="4">
    <source>
        <dbReference type="ARBA" id="ARBA00018945"/>
    </source>
</evidence>
<evidence type="ECO:0000256" key="8">
    <source>
        <dbReference type="ARBA" id="ARBA00023242"/>
    </source>
</evidence>
<dbReference type="Pfam" id="PF03810">
    <property type="entry name" value="IBN_N"/>
    <property type="match status" value="1"/>
</dbReference>
<dbReference type="GO" id="GO:0005635">
    <property type="term" value="C:nuclear envelope"/>
    <property type="evidence" value="ECO:0007669"/>
    <property type="project" value="TreeGrafter"/>
</dbReference>
<evidence type="ECO:0000313" key="11">
    <source>
        <dbReference type="EnsemblMetazoa" id="CLYHEMP021762.1"/>
    </source>
</evidence>
<proteinExistence type="inferred from homology"/>
<comment type="similarity">
    <text evidence="3">Belongs to the XPO2/CSE1 family.</text>
</comment>
<dbReference type="InterPro" id="IPR016024">
    <property type="entry name" value="ARM-type_fold"/>
</dbReference>
<dbReference type="Gene3D" id="1.25.10.10">
    <property type="entry name" value="Leucine-rich Repeat Variant"/>
    <property type="match status" value="1"/>
</dbReference>
<evidence type="ECO:0000256" key="2">
    <source>
        <dbReference type="ARBA" id="ARBA00004496"/>
    </source>
</evidence>
<dbReference type="EnsemblMetazoa" id="CLYHEMT021762.1">
    <property type="protein sequence ID" value="CLYHEMP021762.1"/>
    <property type="gene ID" value="CLYHEMG021762"/>
</dbReference>
<accession>A0A7M5XE06</accession>
<dbReference type="Pfam" id="PF08506">
    <property type="entry name" value="Cse1"/>
    <property type="match status" value="1"/>
</dbReference>
<keyword evidence="12" id="KW-1185">Reference proteome</keyword>
<evidence type="ECO:0000259" key="10">
    <source>
        <dbReference type="PROSITE" id="PS50166"/>
    </source>
</evidence>
<dbReference type="FunFam" id="1.25.10.10:FF:000057">
    <property type="entry name" value="Exportin-2 isoform 1"/>
    <property type="match status" value="1"/>
</dbReference>
<dbReference type="InterPro" id="IPR001494">
    <property type="entry name" value="Importin-beta_N"/>
</dbReference>
<evidence type="ECO:0000256" key="9">
    <source>
        <dbReference type="ARBA" id="ARBA00030693"/>
    </source>
</evidence>
<dbReference type="GO" id="GO:0006606">
    <property type="term" value="P:protein import into nucleus"/>
    <property type="evidence" value="ECO:0007669"/>
    <property type="project" value="TreeGrafter"/>
</dbReference>